<evidence type="ECO:0000256" key="2">
    <source>
        <dbReference type="ARBA" id="ARBA00022448"/>
    </source>
</evidence>
<dbReference type="InterPro" id="IPR008168">
    <property type="entry name" value="Cyt_C_IC"/>
</dbReference>
<evidence type="ECO:0000313" key="14">
    <source>
        <dbReference type="EMBL" id="GAA0253614.1"/>
    </source>
</evidence>
<dbReference type="SUPFAM" id="SSF46626">
    <property type="entry name" value="Cytochrome c"/>
    <property type="match status" value="3"/>
</dbReference>
<dbReference type="Proteomes" id="UP001500657">
    <property type="component" value="Unassembled WGS sequence"/>
</dbReference>
<keyword evidence="6 12" id="KW-0732">Signal</keyword>
<dbReference type="RefSeq" id="WP_343882494.1">
    <property type="nucleotide sequence ID" value="NZ_BAAAFO010000003.1"/>
</dbReference>
<dbReference type="InterPro" id="IPR036909">
    <property type="entry name" value="Cyt_c-like_dom_sf"/>
</dbReference>
<keyword evidence="9 11" id="KW-0408">Iron</keyword>
<feature type="domain" description="Cytochrome c" evidence="13">
    <location>
        <begin position="184"/>
        <end position="292"/>
    </location>
</feature>
<dbReference type="PANTHER" id="PTHR35008:SF8">
    <property type="entry name" value="ALCOHOL DEHYDROGENASE CYTOCHROME C SUBUNIT"/>
    <property type="match status" value="1"/>
</dbReference>
<sequence length="418" mass="44503">MNARPGLAITLALGVGLCAAGAVAANAGMSDRTSPGPHASVQHGRYLVRAGDCMACHTASNGAPYAGGRAVPTPFGTIYSTNITPDPDTGIGRWDGDDFYRAMHEGIARDGHRLYPAFPYPWFTKLSRDDVRDIKAYLDTRTPVRQRDIAPKLPWPLSVRSAMAVWDAMYFDAGSYRANPEKSAQWNRGAYLVRGVGHCSACHGDKNFAGAVDADHPLGGGFAEHVFAPALTGGQRDGLGQWSEQDIVDYLGTGRNAITTAAGPMAEVVSQSTRYLSKPDLRAIAVYLKSLPAPPQDDVATADAAVMRHGAALYLDNCEGCHRRGGTGEAGAFPRLRDSSAIQAEHPDTLIATILRGDAVPATDADPTGLAMPAFGKRLDDDDIAALTTYIRQAWGNHAAPVSSSDVKDLREKLRHPG</sequence>
<evidence type="ECO:0000256" key="3">
    <source>
        <dbReference type="ARBA" id="ARBA00022475"/>
    </source>
</evidence>
<comment type="subcellular location">
    <subcellularLocation>
        <location evidence="1">Cell membrane</location>
    </subcellularLocation>
</comment>
<gene>
    <name evidence="14" type="ORF">GCM10009126_18530</name>
</gene>
<evidence type="ECO:0000256" key="10">
    <source>
        <dbReference type="ARBA" id="ARBA00023136"/>
    </source>
</evidence>
<reference evidence="14 15" key="1">
    <citation type="journal article" date="2019" name="Int. J. Syst. Evol. Microbiol.">
        <title>The Global Catalogue of Microorganisms (GCM) 10K type strain sequencing project: providing services to taxonomists for standard genome sequencing and annotation.</title>
        <authorList>
            <consortium name="The Broad Institute Genomics Platform"/>
            <consortium name="The Broad Institute Genome Sequencing Center for Infectious Disease"/>
            <person name="Wu L."/>
            <person name="Ma J."/>
        </authorList>
    </citation>
    <scope>NUCLEOTIDE SEQUENCE [LARGE SCALE GENOMIC DNA]</scope>
    <source>
        <strain evidence="14 15">JCM 16242</strain>
    </source>
</reference>
<feature type="chain" id="PRO_5045947037" evidence="12">
    <location>
        <begin position="25"/>
        <end position="418"/>
    </location>
</feature>
<feature type="domain" description="Cytochrome c" evidence="13">
    <location>
        <begin position="305"/>
        <end position="395"/>
    </location>
</feature>
<keyword evidence="4 11" id="KW-0349">Heme</keyword>
<evidence type="ECO:0000256" key="5">
    <source>
        <dbReference type="ARBA" id="ARBA00022723"/>
    </source>
</evidence>
<keyword evidence="7" id="KW-0677">Repeat</keyword>
<dbReference type="PROSITE" id="PS51007">
    <property type="entry name" value="CYTC"/>
    <property type="match status" value="3"/>
</dbReference>
<keyword evidence="8" id="KW-0249">Electron transport</keyword>
<keyword evidence="15" id="KW-1185">Reference proteome</keyword>
<name>A0ABN0UKX4_9GAMM</name>
<evidence type="ECO:0000256" key="1">
    <source>
        <dbReference type="ARBA" id="ARBA00004236"/>
    </source>
</evidence>
<evidence type="ECO:0000256" key="8">
    <source>
        <dbReference type="ARBA" id="ARBA00022982"/>
    </source>
</evidence>
<dbReference type="EMBL" id="BAAAFO010000003">
    <property type="protein sequence ID" value="GAA0253614.1"/>
    <property type="molecule type" value="Genomic_DNA"/>
</dbReference>
<dbReference type="InterPro" id="IPR014353">
    <property type="entry name" value="Membr-bd_ADH_cyt_c"/>
</dbReference>
<dbReference type="PIRSF" id="PIRSF000018">
    <property type="entry name" value="Mb_ADH_cyt_c"/>
    <property type="match status" value="1"/>
</dbReference>
<dbReference type="PRINTS" id="PR00605">
    <property type="entry name" value="CYTCHROMECIC"/>
</dbReference>
<accession>A0ABN0UKX4</accession>
<dbReference type="Pfam" id="PF00034">
    <property type="entry name" value="Cytochrom_C"/>
    <property type="match status" value="2"/>
</dbReference>
<keyword evidence="10" id="KW-0472">Membrane</keyword>
<dbReference type="PANTHER" id="PTHR35008">
    <property type="entry name" value="BLL4482 PROTEIN-RELATED"/>
    <property type="match status" value="1"/>
</dbReference>
<keyword evidence="2" id="KW-0813">Transport</keyword>
<feature type="signal peptide" evidence="12">
    <location>
        <begin position="1"/>
        <end position="24"/>
    </location>
</feature>
<protein>
    <submittedName>
        <fullName evidence="14">Cytochrome c</fullName>
    </submittedName>
</protein>
<dbReference type="Gene3D" id="1.10.760.10">
    <property type="entry name" value="Cytochrome c-like domain"/>
    <property type="match status" value="3"/>
</dbReference>
<evidence type="ECO:0000256" key="4">
    <source>
        <dbReference type="ARBA" id="ARBA00022617"/>
    </source>
</evidence>
<evidence type="ECO:0000256" key="7">
    <source>
        <dbReference type="ARBA" id="ARBA00022737"/>
    </source>
</evidence>
<feature type="domain" description="Cytochrome c" evidence="13">
    <location>
        <begin position="39"/>
        <end position="142"/>
    </location>
</feature>
<dbReference type="InterPro" id="IPR009056">
    <property type="entry name" value="Cyt_c-like_dom"/>
</dbReference>
<evidence type="ECO:0000256" key="12">
    <source>
        <dbReference type="SAM" id="SignalP"/>
    </source>
</evidence>
<evidence type="ECO:0000256" key="11">
    <source>
        <dbReference type="PROSITE-ProRule" id="PRU00433"/>
    </source>
</evidence>
<organism evidence="14 15">
    <name type="scientific">Rhodanobacter caeni</name>
    <dbReference type="NCBI Taxonomy" id="657654"/>
    <lineage>
        <taxon>Bacteria</taxon>
        <taxon>Pseudomonadati</taxon>
        <taxon>Pseudomonadota</taxon>
        <taxon>Gammaproteobacteria</taxon>
        <taxon>Lysobacterales</taxon>
        <taxon>Rhodanobacteraceae</taxon>
        <taxon>Rhodanobacter</taxon>
    </lineage>
</organism>
<proteinExistence type="predicted"/>
<evidence type="ECO:0000256" key="6">
    <source>
        <dbReference type="ARBA" id="ARBA00022729"/>
    </source>
</evidence>
<comment type="caution">
    <text evidence="14">The sequence shown here is derived from an EMBL/GenBank/DDBJ whole genome shotgun (WGS) entry which is preliminary data.</text>
</comment>
<keyword evidence="3" id="KW-1003">Cell membrane</keyword>
<evidence type="ECO:0000256" key="9">
    <source>
        <dbReference type="ARBA" id="ARBA00023004"/>
    </source>
</evidence>
<evidence type="ECO:0000313" key="15">
    <source>
        <dbReference type="Proteomes" id="UP001500657"/>
    </source>
</evidence>
<keyword evidence="5 11" id="KW-0479">Metal-binding</keyword>
<evidence type="ECO:0000259" key="13">
    <source>
        <dbReference type="PROSITE" id="PS51007"/>
    </source>
</evidence>
<dbReference type="InterPro" id="IPR051459">
    <property type="entry name" value="Cytochrome_c-type_DH"/>
</dbReference>